<protein>
    <submittedName>
        <fullName evidence="1">Uncharacterized protein</fullName>
    </submittedName>
</protein>
<keyword evidence="2" id="KW-1185">Reference proteome</keyword>
<proteinExistence type="predicted"/>
<evidence type="ECO:0000313" key="1">
    <source>
        <dbReference type="EMBL" id="KAJ0051405.1"/>
    </source>
</evidence>
<evidence type="ECO:0000313" key="2">
    <source>
        <dbReference type="Proteomes" id="UP001163603"/>
    </source>
</evidence>
<organism evidence="1 2">
    <name type="scientific">Pistacia integerrima</name>
    <dbReference type="NCBI Taxonomy" id="434235"/>
    <lineage>
        <taxon>Eukaryota</taxon>
        <taxon>Viridiplantae</taxon>
        <taxon>Streptophyta</taxon>
        <taxon>Embryophyta</taxon>
        <taxon>Tracheophyta</taxon>
        <taxon>Spermatophyta</taxon>
        <taxon>Magnoliopsida</taxon>
        <taxon>eudicotyledons</taxon>
        <taxon>Gunneridae</taxon>
        <taxon>Pentapetalae</taxon>
        <taxon>rosids</taxon>
        <taxon>malvids</taxon>
        <taxon>Sapindales</taxon>
        <taxon>Anacardiaceae</taxon>
        <taxon>Pistacia</taxon>
    </lineage>
</organism>
<sequence length="131" mass="14718">MILLVGEGDFSFSACLAKAFGSATNMVATSLSSEETLETKHWTNTAHLEYLKKKGCSIFHEVDVYDMNEAQKARRGILQKCKGDGLVLKEKVEFSKKDYHNKTGGGIESNKQFPLEQTFTFKFSLVPKNSW</sequence>
<comment type="caution">
    <text evidence="1">The sequence shown here is derived from an EMBL/GenBank/DDBJ whole genome shotgun (WGS) entry which is preliminary data.</text>
</comment>
<name>A0ACC0ZE87_9ROSI</name>
<dbReference type="EMBL" id="CM047736">
    <property type="protein sequence ID" value="KAJ0051405.1"/>
    <property type="molecule type" value="Genomic_DNA"/>
</dbReference>
<accession>A0ACC0ZE87</accession>
<gene>
    <name evidence="1" type="ORF">Pint_01800</name>
</gene>
<reference evidence="2" key="1">
    <citation type="journal article" date="2023" name="G3 (Bethesda)">
        <title>Genome assembly and association tests identify interacting loci associated with vigor, precocity, and sex in interspecific pistachio rootstocks.</title>
        <authorList>
            <person name="Palmer W."/>
            <person name="Jacygrad E."/>
            <person name="Sagayaradj S."/>
            <person name="Cavanaugh K."/>
            <person name="Han R."/>
            <person name="Bertier L."/>
            <person name="Beede B."/>
            <person name="Kafkas S."/>
            <person name="Golino D."/>
            <person name="Preece J."/>
            <person name="Michelmore R."/>
        </authorList>
    </citation>
    <scope>NUCLEOTIDE SEQUENCE [LARGE SCALE GENOMIC DNA]</scope>
</reference>
<dbReference type="Proteomes" id="UP001163603">
    <property type="component" value="Chromosome 1"/>
</dbReference>